<dbReference type="InterPro" id="IPR045340">
    <property type="entry name" value="DUF6533"/>
</dbReference>
<feature type="transmembrane region" description="Helical" evidence="1">
    <location>
        <begin position="171"/>
        <end position="188"/>
    </location>
</feature>
<feature type="non-terminal residue" evidence="3">
    <location>
        <position position="1"/>
    </location>
</feature>
<dbReference type="OrthoDB" id="3350812at2759"/>
<feature type="transmembrane region" description="Helical" evidence="1">
    <location>
        <begin position="20"/>
        <end position="43"/>
    </location>
</feature>
<keyword evidence="1" id="KW-0812">Transmembrane</keyword>
<proteinExistence type="predicted"/>
<protein>
    <recommendedName>
        <fullName evidence="2">DUF6533 domain-containing protein</fullName>
    </recommendedName>
</protein>
<keyword evidence="1" id="KW-0472">Membrane</keyword>
<name>A0A2A9NBL7_9AGAR</name>
<feature type="transmembrane region" description="Helical" evidence="1">
    <location>
        <begin position="63"/>
        <end position="84"/>
    </location>
</feature>
<reference evidence="3 4" key="1">
    <citation type="submission" date="2014-02" db="EMBL/GenBank/DDBJ databases">
        <title>Transposable element dynamics among asymbiotic and ectomycorrhizal Amanita fungi.</title>
        <authorList>
            <consortium name="DOE Joint Genome Institute"/>
            <person name="Hess J."/>
            <person name="Skrede I."/>
            <person name="Wolfe B."/>
            <person name="LaButti K."/>
            <person name="Ohm R.A."/>
            <person name="Grigoriev I.V."/>
            <person name="Pringle A."/>
        </authorList>
    </citation>
    <scope>NUCLEOTIDE SEQUENCE [LARGE SCALE GENOMIC DNA]</scope>
    <source>
        <strain evidence="3 4">SKay4041</strain>
    </source>
</reference>
<feature type="transmembrane region" description="Helical" evidence="1">
    <location>
        <begin position="200"/>
        <end position="220"/>
    </location>
</feature>
<dbReference type="AlphaFoldDB" id="A0A2A9NBL7"/>
<evidence type="ECO:0000313" key="3">
    <source>
        <dbReference type="EMBL" id="PFH45657.1"/>
    </source>
</evidence>
<feature type="transmembrane region" description="Helical" evidence="1">
    <location>
        <begin position="90"/>
        <end position="113"/>
    </location>
</feature>
<dbReference type="Pfam" id="PF20151">
    <property type="entry name" value="DUF6533"/>
    <property type="match status" value="1"/>
</dbReference>
<keyword evidence="1" id="KW-1133">Transmembrane helix</keyword>
<keyword evidence="4" id="KW-1185">Reference proteome</keyword>
<gene>
    <name evidence="3" type="ORF">AMATHDRAFT_158301</name>
</gene>
<dbReference type="EMBL" id="KZ302317">
    <property type="protein sequence ID" value="PFH45657.1"/>
    <property type="molecule type" value="Genomic_DNA"/>
</dbReference>
<dbReference type="Proteomes" id="UP000242287">
    <property type="component" value="Unassembled WGS sequence"/>
</dbReference>
<evidence type="ECO:0000259" key="2">
    <source>
        <dbReference type="Pfam" id="PF20151"/>
    </source>
</evidence>
<feature type="domain" description="DUF6533" evidence="2">
    <location>
        <begin position="1"/>
        <end position="36"/>
    </location>
</feature>
<evidence type="ECO:0000256" key="1">
    <source>
        <dbReference type="SAM" id="Phobius"/>
    </source>
</evidence>
<sequence length="249" mass="28795">VFDYCLTFNLEVKHIWFSRWTIIKSIYVVMRYLPLLNMVGIMLSSWRRYLSLESVSVILHLRFLMTSNVCVTIVILTLRIWAIYARSVKIGIAMLLLFLGTVAISYANMHIFLKSLEYGHLDLPAGEMCVVVSGSRRIVINWIVLAIYDAGEACLWLLWTIYKDGMSGSTHHYQSVSYYYLGIIYYIYLMGDRVSIKIPFILYLLTTATFNICIRISHVIHSSLTARVILHAREQAEKQNSSACFTQMY</sequence>
<feature type="transmembrane region" description="Helical" evidence="1">
    <location>
        <begin position="138"/>
        <end position="159"/>
    </location>
</feature>
<organism evidence="3 4">
    <name type="scientific">Amanita thiersii Skay4041</name>
    <dbReference type="NCBI Taxonomy" id="703135"/>
    <lineage>
        <taxon>Eukaryota</taxon>
        <taxon>Fungi</taxon>
        <taxon>Dikarya</taxon>
        <taxon>Basidiomycota</taxon>
        <taxon>Agaricomycotina</taxon>
        <taxon>Agaricomycetes</taxon>
        <taxon>Agaricomycetidae</taxon>
        <taxon>Agaricales</taxon>
        <taxon>Pluteineae</taxon>
        <taxon>Amanitaceae</taxon>
        <taxon>Amanita</taxon>
    </lineage>
</organism>
<accession>A0A2A9NBL7</accession>
<evidence type="ECO:0000313" key="4">
    <source>
        <dbReference type="Proteomes" id="UP000242287"/>
    </source>
</evidence>